<dbReference type="Pfam" id="PF12146">
    <property type="entry name" value="Hydrolase_4"/>
    <property type="match status" value="1"/>
</dbReference>
<dbReference type="InterPro" id="IPR029058">
    <property type="entry name" value="AB_hydrolase_fold"/>
</dbReference>
<dbReference type="SUPFAM" id="SSF53474">
    <property type="entry name" value="alpha/beta-Hydrolases"/>
    <property type="match status" value="1"/>
</dbReference>
<evidence type="ECO:0000259" key="1">
    <source>
        <dbReference type="Pfam" id="PF12146"/>
    </source>
</evidence>
<protein>
    <recommendedName>
        <fullName evidence="1">Serine aminopeptidase S33 domain-containing protein</fullName>
    </recommendedName>
</protein>
<dbReference type="KEGG" id="blac:94351133"/>
<gene>
    <name evidence="2" type="ORF">CCR75_007401</name>
</gene>
<reference evidence="2 3" key="1">
    <citation type="journal article" date="2021" name="Genome Biol.">
        <title>AFLAP: assembly-free linkage analysis pipeline using k-mers from genome sequencing data.</title>
        <authorList>
            <person name="Fletcher K."/>
            <person name="Zhang L."/>
            <person name="Gil J."/>
            <person name="Han R."/>
            <person name="Cavanaugh K."/>
            <person name="Michelmore R."/>
        </authorList>
    </citation>
    <scope>NUCLEOTIDE SEQUENCE [LARGE SCALE GENOMIC DNA]</scope>
    <source>
        <strain evidence="2 3">SF5</strain>
    </source>
</reference>
<evidence type="ECO:0000313" key="2">
    <source>
        <dbReference type="EMBL" id="TDH74104.1"/>
    </source>
</evidence>
<feature type="domain" description="Serine aminopeptidase S33" evidence="1">
    <location>
        <begin position="48"/>
        <end position="304"/>
    </location>
</feature>
<keyword evidence="3" id="KW-1185">Reference proteome</keyword>
<dbReference type="InterPro" id="IPR022742">
    <property type="entry name" value="Hydrolase_4"/>
</dbReference>
<organism evidence="2 3">
    <name type="scientific">Bremia lactucae</name>
    <name type="common">Lettuce downy mildew</name>
    <dbReference type="NCBI Taxonomy" id="4779"/>
    <lineage>
        <taxon>Eukaryota</taxon>
        <taxon>Sar</taxon>
        <taxon>Stramenopiles</taxon>
        <taxon>Oomycota</taxon>
        <taxon>Peronosporomycetes</taxon>
        <taxon>Peronosporales</taxon>
        <taxon>Peronosporaceae</taxon>
        <taxon>Bremia</taxon>
    </lineage>
</organism>
<sequence length="696" mass="76933">MATRGRVNSALRAQHMPNHFRHFDGTFTNTRGQKLSYLALFPPTSAPLRAVVLYLHGIGDHSRRYFHLYERLCTAGFGVLAYDLVSHGASDSDRHGLRAHSSRFQNFVDDTNEFISMAKSELYPKVALSLDTEPKMILSGMSYGTLVSLHTILSGTHHFSGVVLVAPALLVEMTPVLRVQAAFARPLSKLMPKARIVPGVNTDFLCRDPDYLEDFKADPLTVTEPVTARMGAETLKAMKALEVDKRIEDDQSALCRLPMLMMMGSNDKVTSLELAQVFFERLAASDKEFKIFEDYFHALFDDPEHDAVFDHLDNWLKTRFPFPESVLKDTIEEGEKDAEVKPIIAEVGLDTMEKVKDAKITSKESEISEASDGKVQIPEISKKVEDTDDGDGNAEIVAIVKDAEISAGSEKVESIETSLEADVVFVSDEVTELSGKAELTDVGDGKVENIEIVKELKFPVVSEKVESVETVQETKVAVKSDEDFEISKKSELTDIGDGMTETIEIIEELEVPVASEKVDTVGISQETEAGVVSQEVKEDSKEKDITNLSDEKFDAIELVKETEMSVVSEKIEGTETSQEIEFSVVNDKITDISETTELIDVSDGKAEAIEIVKRAENVPAESEKVESIEKSQETEVVVVSERDTEILKEIDNFDPSDVKVETSERPKATQKLNEEAGTVVTTVLASEKISSDSVTE</sequence>
<comment type="caution">
    <text evidence="2">The sequence shown here is derived from an EMBL/GenBank/DDBJ whole genome shotgun (WGS) entry which is preliminary data.</text>
</comment>
<accession>A0A976ILL6</accession>
<dbReference type="InterPro" id="IPR051044">
    <property type="entry name" value="MAG_DAG_Lipase"/>
</dbReference>
<dbReference type="PANTHER" id="PTHR11614">
    <property type="entry name" value="PHOSPHOLIPASE-RELATED"/>
    <property type="match status" value="1"/>
</dbReference>
<proteinExistence type="predicted"/>
<dbReference type="RefSeq" id="XP_067823602.1">
    <property type="nucleotide sequence ID" value="XM_067965462.1"/>
</dbReference>
<dbReference type="EMBL" id="SHOA02000005">
    <property type="protein sequence ID" value="TDH74104.1"/>
    <property type="molecule type" value="Genomic_DNA"/>
</dbReference>
<evidence type="ECO:0000313" key="3">
    <source>
        <dbReference type="Proteomes" id="UP000294530"/>
    </source>
</evidence>
<name>A0A976ILL6_BRELC</name>
<dbReference type="Proteomes" id="UP000294530">
    <property type="component" value="Unassembled WGS sequence"/>
</dbReference>
<dbReference type="GeneID" id="94351133"/>
<dbReference type="OrthoDB" id="2498029at2759"/>
<dbReference type="AlphaFoldDB" id="A0A976ILL6"/>
<dbReference type="Gene3D" id="3.40.50.1820">
    <property type="entry name" value="alpha/beta hydrolase"/>
    <property type="match status" value="1"/>
</dbReference>